<dbReference type="AlphaFoldDB" id="Q7UFX1"/>
<organism evidence="1 2">
    <name type="scientific">Rhodopirellula baltica (strain DSM 10527 / NCIMB 13988 / SH1)</name>
    <dbReference type="NCBI Taxonomy" id="243090"/>
    <lineage>
        <taxon>Bacteria</taxon>
        <taxon>Pseudomonadati</taxon>
        <taxon>Planctomycetota</taxon>
        <taxon>Planctomycetia</taxon>
        <taxon>Pirellulales</taxon>
        <taxon>Pirellulaceae</taxon>
        <taxon>Rhodopirellula</taxon>
    </lineage>
</organism>
<dbReference type="EMBL" id="BX294147">
    <property type="protein sequence ID" value="CAD78558.1"/>
    <property type="molecule type" value="Genomic_DNA"/>
</dbReference>
<proteinExistence type="predicted"/>
<dbReference type="Proteomes" id="UP000001025">
    <property type="component" value="Chromosome"/>
</dbReference>
<reference evidence="1 2" key="1">
    <citation type="journal article" date="2003" name="Proc. Natl. Acad. Sci. U.S.A.">
        <title>Complete genome sequence of the marine planctomycete Pirellula sp. strain 1.</title>
        <authorList>
            <person name="Gloeckner F.O."/>
            <person name="Kube M."/>
            <person name="Bauer M."/>
            <person name="Teeling H."/>
            <person name="Lombardot T."/>
            <person name="Ludwig W."/>
            <person name="Gade D."/>
            <person name="Beck A."/>
            <person name="Borzym K."/>
            <person name="Heitmann K."/>
            <person name="Rabus R."/>
            <person name="Schlesner H."/>
            <person name="Amann R."/>
            <person name="Reinhardt R."/>
        </authorList>
    </citation>
    <scope>NUCLEOTIDE SEQUENCE [LARGE SCALE GENOMIC DNA]</scope>
    <source>
        <strain evidence="2">DSM 10527 / NCIMB 13988 / SH1</strain>
    </source>
</reference>
<dbReference type="HOGENOM" id="CLU_2587358_0_0_0"/>
<name>Q7UFX1_RHOBA</name>
<gene>
    <name evidence="1" type="ordered locus">RB8281</name>
</gene>
<evidence type="ECO:0000313" key="1">
    <source>
        <dbReference type="EMBL" id="CAD78558.1"/>
    </source>
</evidence>
<keyword evidence="2" id="KW-1185">Reference proteome</keyword>
<evidence type="ECO:0000313" key="2">
    <source>
        <dbReference type="Proteomes" id="UP000001025"/>
    </source>
</evidence>
<dbReference type="InParanoid" id="Q7UFX1"/>
<protein>
    <submittedName>
        <fullName evidence="1">Uncharacterized protein</fullName>
    </submittedName>
</protein>
<accession>Q7UFX1</accession>
<dbReference type="KEGG" id="rba:RB8281"/>
<dbReference type="EnsemblBacteria" id="CAD78558">
    <property type="protein sequence ID" value="CAD78558"/>
    <property type="gene ID" value="RB8281"/>
</dbReference>
<sequence>MLSHFPWMDHYPLTLALIVVRGRAIDSIQLAGPNGLPSRIKPCAGIEKGLEGECRIVVPLLFFDFHFVKLCNNDHKRSAI</sequence>